<dbReference type="Pfam" id="PF17236">
    <property type="entry name" value="SU10_MCP"/>
    <property type="match status" value="1"/>
</dbReference>
<dbReference type="InterPro" id="IPR023366">
    <property type="entry name" value="ATP_synth_asu-like_sf"/>
</dbReference>
<reference evidence="2" key="2">
    <citation type="submission" date="2024-06" db="EMBL/GenBank/DDBJ databases">
        <title>Micromonospora mangrovi CCTCC AA 2012012 genome sequences.</title>
        <authorList>
            <person name="Gao J."/>
        </authorList>
    </citation>
    <scope>NUCLEOTIDE SEQUENCE</scope>
    <source>
        <strain evidence="2">CCTCC AA 2012012</strain>
    </source>
</reference>
<sequence length="394" mass="41464">MAGITALGTTYNLPNYTGILHLLTPTDTPFFSAIGGLTGGGQTTDVEFEWSEYDLRAAGQNTALEGQDAPTPQNRVRGQKKNVTQIHHETVGVSYTKRAATGRLAGLATGGATNPVVDELDWQTELMLQQIARDVEWSFINGIYQLPADNLTARKTRGILAATVSNVVDAAGGATATGTAAAATDLITLTAHGLANGDSVRFTSVGTATPLTTTDVYYVVASSANTFSVSLTKGGAAVNIAVDGTVVWAKGVALTKTMVDALLMTVFNNGGIMQSETATIMVSASQKLAITNAYVAAGYVTKEISTVGGVTVNRIETDFGILNIMLNRHMPADVVQVVSLEECKPVYLEVPGKGHMFEEPLAKTGAYDKNQIYGEVGLGYGNERKHGKIVNLKA</sequence>
<name>A0AAU8HB86_9ACTN</name>
<gene>
    <name evidence="2" type="ORF">ABUL08_25855</name>
    <name evidence="1" type="ORF">VK199_25775</name>
</gene>
<dbReference type="Gene3D" id="2.40.30.20">
    <property type="match status" value="1"/>
</dbReference>
<reference evidence="1" key="1">
    <citation type="submission" date="2024-01" db="EMBL/GenBank/DDBJ databases">
        <title>The genome sequence of Micromonospora mangrovi CCTCC AA 2012012.</title>
        <authorList>
            <person name="Gao J."/>
        </authorList>
    </citation>
    <scope>NUCLEOTIDE SEQUENCE</scope>
    <source>
        <strain evidence="1">CCTCC AA 2012012</strain>
    </source>
</reference>
<accession>A0AAU8HB86</accession>
<dbReference type="AlphaFoldDB" id="A0AAU8HB86"/>
<dbReference type="EMBL" id="CP159342">
    <property type="protein sequence ID" value="XCH73667.1"/>
    <property type="molecule type" value="Genomic_DNA"/>
</dbReference>
<dbReference type="RefSeq" id="WP_350932594.1">
    <property type="nucleotide sequence ID" value="NZ_CP157762.1"/>
</dbReference>
<proteinExistence type="predicted"/>
<evidence type="ECO:0000313" key="1">
    <source>
        <dbReference type="EMBL" id="XBP92970.1"/>
    </source>
</evidence>
<protein>
    <submittedName>
        <fullName evidence="2">DUF5309 family protein</fullName>
    </submittedName>
</protein>
<dbReference type="EMBL" id="CP157762">
    <property type="protein sequence ID" value="XBP92970.1"/>
    <property type="molecule type" value="Genomic_DNA"/>
</dbReference>
<organism evidence="2">
    <name type="scientific">Micromonospora sp. CCTCC AA 2012012</name>
    <dbReference type="NCBI Taxonomy" id="3111921"/>
    <lineage>
        <taxon>Bacteria</taxon>
        <taxon>Bacillati</taxon>
        <taxon>Actinomycetota</taxon>
        <taxon>Actinomycetes</taxon>
        <taxon>Micromonosporales</taxon>
        <taxon>Micromonosporaceae</taxon>
        <taxon>Micromonospora</taxon>
    </lineage>
</organism>
<evidence type="ECO:0000313" key="2">
    <source>
        <dbReference type="EMBL" id="XCH73667.1"/>
    </source>
</evidence>
<dbReference type="InterPro" id="IPR035198">
    <property type="entry name" value="SU10_MCP"/>
</dbReference>